<dbReference type="AlphaFoldDB" id="A0A4R9AGV1"/>
<dbReference type="GO" id="GO:0030313">
    <property type="term" value="C:cell envelope"/>
    <property type="evidence" value="ECO:0007669"/>
    <property type="project" value="UniProtKB-SubCell"/>
</dbReference>
<evidence type="ECO:0000256" key="1">
    <source>
        <dbReference type="ARBA" id="ARBA00004196"/>
    </source>
</evidence>
<feature type="domain" description="Periplasmic binding protein" evidence="5">
    <location>
        <begin position="37"/>
        <end position="288"/>
    </location>
</feature>
<dbReference type="InterPro" id="IPR028082">
    <property type="entry name" value="Peripla_BP_I"/>
</dbReference>
<dbReference type="OrthoDB" id="9769193at2"/>
<protein>
    <submittedName>
        <fullName evidence="6">Sugar ABC transporter substrate-binding protein</fullName>
    </submittedName>
</protein>
<gene>
    <name evidence="6" type="ORF">E3T39_05440</name>
</gene>
<feature type="chain" id="PRO_5038525025" evidence="4">
    <location>
        <begin position="31"/>
        <end position="325"/>
    </location>
</feature>
<accession>A0A4R9AGV1</accession>
<comment type="caution">
    <text evidence="6">The sequence shown here is derived from an EMBL/GenBank/DDBJ whole genome shotgun (WGS) entry which is preliminary data.</text>
</comment>
<dbReference type="SUPFAM" id="SSF53822">
    <property type="entry name" value="Periplasmic binding protein-like I"/>
    <property type="match status" value="1"/>
</dbReference>
<dbReference type="RefSeq" id="WP_134513706.1">
    <property type="nucleotide sequence ID" value="NZ_SOHJ01000004.1"/>
</dbReference>
<name>A0A4R9AGV1_9MICO</name>
<dbReference type="Gene3D" id="3.40.50.2300">
    <property type="match status" value="2"/>
</dbReference>
<comment type="similarity">
    <text evidence="2">Belongs to the bacterial solute-binding protein 2 family.</text>
</comment>
<dbReference type="EMBL" id="SOHJ01000004">
    <property type="protein sequence ID" value="TFD61496.1"/>
    <property type="molecule type" value="Genomic_DNA"/>
</dbReference>
<reference evidence="6 7" key="1">
    <citation type="submission" date="2019-03" db="EMBL/GenBank/DDBJ databases">
        <title>Genomics of glacier-inhabiting Cryobacterium strains.</title>
        <authorList>
            <person name="Liu Q."/>
            <person name="Xin Y.-H."/>
        </authorList>
    </citation>
    <scope>NUCLEOTIDE SEQUENCE [LARGE SCALE GENOMIC DNA]</scope>
    <source>
        <strain evidence="6 7">Sr39</strain>
    </source>
</reference>
<dbReference type="GO" id="GO:0030246">
    <property type="term" value="F:carbohydrate binding"/>
    <property type="evidence" value="ECO:0007669"/>
    <property type="project" value="UniProtKB-ARBA"/>
</dbReference>
<evidence type="ECO:0000313" key="6">
    <source>
        <dbReference type="EMBL" id="TFD61496.1"/>
    </source>
</evidence>
<dbReference type="PANTHER" id="PTHR46847:SF1">
    <property type="entry name" value="D-ALLOSE-BINDING PERIPLASMIC PROTEIN-RELATED"/>
    <property type="match status" value="1"/>
</dbReference>
<feature type="signal peptide" evidence="4">
    <location>
        <begin position="1"/>
        <end position="30"/>
    </location>
</feature>
<sequence>MSKGSCRNIIGGTAAAALLLTGCSAVTTGAGDEAVTIGIVQLDTSTIFANQEAEAQKAAYEALGWETVVTNSAGSPATAISAMQNFVQRGVDAIVVQTYTSEQITSGLAAAKKAGIPVFNTAGGEAGVDMAGAIDINLAEPINSLVVDEVKSGERFELLTLVFESGTPCRIRNDDLLTRLKDYPNVTITRQDVIVPGAQQQAQQATSGWLQANPETSGTKHIIWPCFADPAVGAVSAEKQLDRGPYSMYTWDLTGPAIEAIRDGSMNGVAWLDADKSGQAIADMIEEYFEDPEGWEPRTEEGPHEVVTPDNLDAFLEKHPEVTAK</sequence>
<keyword evidence="7" id="KW-1185">Reference proteome</keyword>
<evidence type="ECO:0000313" key="7">
    <source>
        <dbReference type="Proteomes" id="UP000298170"/>
    </source>
</evidence>
<keyword evidence="3 4" id="KW-0732">Signal</keyword>
<dbReference type="PROSITE" id="PS51257">
    <property type="entry name" value="PROKAR_LIPOPROTEIN"/>
    <property type="match status" value="1"/>
</dbReference>
<dbReference type="InterPro" id="IPR025997">
    <property type="entry name" value="SBP_2_dom"/>
</dbReference>
<comment type="subcellular location">
    <subcellularLocation>
        <location evidence="1">Cell envelope</location>
    </subcellularLocation>
</comment>
<dbReference type="Pfam" id="PF13407">
    <property type="entry name" value="Peripla_BP_4"/>
    <property type="match status" value="1"/>
</dbReference>
<evidence type="ECO:0000256" key="3">
    <source>
        <dbReference type="ARBA" id="ARBA00022729"/>
    </source>
</evidence>
<evidence type="ECO:0000259" key="5">
    <source>
        <dbReference type="Pfam" id="PF13407"/>
    </source>
</evidence>
<dbReference type="PANTHER" id="PTHR46847">
    <property type="entry name" value="D-ALLOSE-BINDING PERIPLASMIC PROTEIN-RELATED"/>
    <property type="match status" value="1"/>
</dbReference>
<proteinExistence type="inferred from homology"/>
<dbReference type="Proteomes" id="UP000298170">
    <property type="component" value="Unassembled WGS sequence"/>
</dbReference>
<organism evidence="6 7">
    <name type="scientific">Cryobacterium suzukii</name>
    <dbReference type="NCBI Taxonomy" id="1259198"/>
    <lineage>
        <taxon>Bacteria</taxon>
        <taxon>Bacillati</taxon>
        <taxon>Actinomycetota</taxon>
        <taxon>Actinomycetes</taxon>
        <taxon>Micrococcales</taxon>
        <taxon>Microbacteriaceae</taxon>
        <taxon>Cryobacterium</taxon>
    </lineage>
</organism>
<evidence type="ECO:0000256" key="2">
    <source>
        <dbReference type="ARBA" id="ARBA00007639"/>
    </source>
</evidence>
<evidence type="ECO:0000256" key="4">
    <source>
        <dbReference type="SAM" id="SignalP"/>
    </source>
</evidence>